<keyword evidence="16" id="KW-0378">Hydrolase</keyword>
<keyword evidence="12 14" id="KW-0472">Membrane</keyword>
<name>A0ABW3PJ28_9LACO</name>
<dbReference type="EC" id="7.2.2.8" evidence="3"/>
<dbReference type="PRINTS" id="PR00943">
    <property type="entry name" value="CUATPASE"/>
</dbReference>
<dbReference type="InterPro" id="IPR023214">
    <property type="entry name" value="HAD_sf"/>
</dbReference>
<feature type="transmembrane region" description="Helical" evidence="14">
    <location>
        <begin position="657"/>
        <end position="676"/>
    </location>
</feature>
<evidence type="ECO:0000256" key="13">
    <source>
        <dbReference type="ARBA" id="ARBA00049289"/>
    </source>
</evidence>
<dbReference type="Pfam" id="PF00702">
    <property type="entry name" value="Hydrolase"/>
    <property type="match status" value="1"/>
</dbReference>
<accession>A0ABW3PJ28</accession>
<evidence type="ECO:0000256" key="2">
    <source>
        <dbReference type="ARBA" id="ARBA00006024"/>
    </source>
</evidence>
<comment type="subcellular location">
    <subcellularLocation>
        <location evidence="14">Cell membrane</location>
    </subcellularLocation>
    <subcellularLocation>
        <location evidence="1">Endomembrane system</location>
        <topology evidence="1">Multi-pass membrane protein</topology>
    </subcellularLocation>
</comment>
<dbReference type="InterPro" id="IPR023299">
    <property type="entry name" value="ATPase_P-typ_cyto_dom_N"/>
</dbReference>
<dbReference type="InterPro" id="IPR036412">
    <property type="entry name" value="HAD-like_sf"/>
</dbReference>
<dbReference type="RefSeq" id="WP_370824486.1">
    <property type="nucleotide sequence ID" value="NZ_JBHTLH010000017.1"/>
</dbReference>
<evidence type="ECO:0000256" key="1">
    <source>
        <dbReference type="ARBA" id="ARBA00004127"/>
    </source>
</evidence>
<dbReference type="SUPFAM" id="SSF81653">
    <property type="entry name" value="Calcium ATPase, transduction domain A"/>
    <property type="match status" value="1"/>
</dbReference>
<dbReference type="SUPFAM" id="SSF56784">
    <property type="entry name" value="HAD-like"/>
    <property type="match status" value="1"/>
</dbReference>
<evidence type="ECO:0000256" key="10">
    <source>
        <dbReference type="ARBA" id="ARBA00022989"/>
    </source>
</evidence>
<keyword evidence="6 14" id="KW-0547">Nucleotide-binding</keyword>
<dbReference type="SFLD" id="SFLDF00027">
    <property type="entry name" value="p-type_atpase"/>
    <property type="match status" value="1"/>
</dbReference>
<dbReference type="SFLD" id="SFLDG00002">
    <property type="entry name" value="C1.7:_P-type_atpase_like"/>
    <property type="match status" value="1"/>
</dbReference>
<dbReference type="NCBIfam" id="TIGR01525">
    <property type="entry name" value="ATPase-IB_hvy"/>
    <property type="match status" value="1"/>
</dbReference>
<evidence type="ECO:0000256" key="12">
    <source>
        <dbReference type="ARBA" id="ARBA00023136"/>
    </source>
</evidence>
<keyword evidence="4 14" id="KW-0812">Transmembrane</keyword>
<dbReference type="InterPro" id="IPR001757">
    <property type="entry name" value="P_typ_ATPase"/>
</dbReference>
<keyword evidence="11" id="KW-0186">Copper</keyword>
<keyword evidence="14" id="KW-1003">Cell membrane</keyword>
<dbReference type="NCBIfam" id="TIGR01494">
    <property type="entry name" value="ATPase_P-type"/>
    <property type="match status" value="1"/>
</dbReference>
<dbReference type="PANTHER" id="PTHR43520:SF8">
    <property type="entry name" value="P-TYPE CU(+) TRANSPORTER"/>
    <property type="match status" value="1"/>
</dbReference>
<organism evidence="16 17">
    <name type="scientific">Lentilactobacillus raoultii</name>
    <dbReference type="NCBI Taxonomy" id="1987503"/>
    <lineage>
        <taxon>Bacteria</taxon>
        <taxon>Bacillati</taxon>
        <taxon>Bacillota</taxon>
        <taxon>Bacilli</taxon>
        <taxon>Lactobacillales</taxon>
        <taxon>Lactobacillaceae</taxon>
        <taxon>Lentilactobacillus</taxon>
    </lineage>
</organism>
<keyword evidence="5 14" id="KW-0479">Metal-binding</keyword>
<dbReference type="InterPro" id="IPR027256">
    <property type="entry name" value="P-typ_ATPase_IB"/>
</dbReference>
<keyword evidence="10 14" id="KW-1133">Transmembrane helix</keyword>
<dbReference type="InterPro" id="IPR023298">
    <property type="entry name" value="ATPase_P-typ_TM_dom_sf"/>
</dbReference>
<evidence type="ECO:0000256" key="11">
    <source>
        <dbReference type="ARBA" id="ARBA00023008"/>
    </source>
</evidence>
<dbReference type="SUPFAM" id="SSF81665">
    <property type="entry name" value="Calcium ATPase, transmembrane domain M"/>
    <property type="match status" value="1"/>
</dbReference>
<evidence type="ECO:0000259" key="15">
    <source>
        <dbReference type="Pfam" id="PF00122"/>
    </source>
</evidence>
<keyword evidence="9" id="KW-1278">Translocase</keyword>
<feature type="transmembrane region" description="Helical" evidence="14">
    <location>
        <begin position="314"/>
        <end position="338"/>
    </location>
</feature>
<protein>
    <recommendedName>
        <fullName evidence="3">P-type Cu(+) transporter</fullName>
        <ecNumber evidence="3">7.2.2.8</ecNumber>
    </recommendedName>
</protein>
<dbReference type="PROSITE" id="PS00154">
    <property type="entry name" value="ATPASE_E1_E2"/>
    <property type="match status" value="1"/>
</dbReference>
<keyword evidence="17" id="KW-1185">Reference proteome</keyword>
<evidence type="ECO:0000256" key="7">
    <source>
        <dbReference type="ARBA" id="ARBA00022796"/>
    </source>
</evidence>
<feature type="domain" description="P-type ATPase A" evidence="15">
    <location>
        <begin position="169"/>
        <end position="270"/>
    </location>
</feature>
<feature type="transmembrane region" description="Helical" evidence="14">
    <location>
        <begin position="62"/>
        <end position="81"/>
    </location>
</feature>
<feature type="transmembrane region" description="Helical" evidence="14">
    <location>
        <begin position="626"/>
        <end position="651"/>
    </location>
</feature>
<evidence type="ECO:0000256" key="3">
    <source>
        <dbReference type="ARBA" id="ARBA00012517"/>
    </source>
</evidence>
<dbReference type="PRINTS" id="PR00119">
    <property type="entry name" value="CATATPASE"/>
</dbReference>
<dbReference type="EMBL" id="JBHTLH010000017">
    <property type="protein sequence ID" value="MFD1124945.1"/>
    <property type="molecule type" value="Genomic_DNA"/>
</dbReference>
<evidence type="ECO:0000313" key="16">
    <source>
        <dbReference type="EMBL" id="MFD1124945.1"/>
    </source>
</evidence>
<evidence type="ECO:0000256" key="5">
    <source>
        <dbReference type="ARBA" id="ARBA00022723"/>
    </source>
</evidence>
<dbReference type="InterPro" id="IPR044492">
    <property type="entry name" value="P_typ_ATPase_HD_dom"/>
</dbReference>
<dbReference type="NCBIfam" id="TIGR01511">
    <property type="entry name" value="ATPase-IB1_Cu"/>
    <property type="match status" value="1"/>
</dbReference>
<dbReference type="GO" id="GO:0016787">
    <property type="term" value="F:hydrolase activity"/>
    <property type="evidence" value="ECO:0007669"/>
    <property type="project" value="UniProtKB-KW"/>
</dbReference>
<evidence type="ECO:0000256" key="9">
    <source>
        <dbReference type="ARBA" id="ARBA00022967"/>
    </source>
</evidence>
<dbReference type="InterPro" id="IPR059000">
    <property type="entry name" value="ATPase_P-type_domA"/>
</dbReference>
<sequence>MSGQEGHHMTHDMAGMTMDHDMGNHQMNMDMGNLNRRFWISLILTIPVVLLSPMAGMGGFSIHFSWSPLLLAIIGSILYFYGGQPFFSGAKMELQMKKPGMMSLITLGITVAYFYSVYSIVANNFFHVTPRVDEFFWELATLIDIMLLGHIIEMKSIDSAGSAVDALAKLLPSTAKVIKNGQIVNVNVADLQVGDLVQVQAGEKIPADGSIVKGTTTVNESLVTGESKLISKSQGDDVIGGAINNDGTFEFRVDKAQSDSFLNKVMQLVQNASNNKSHAQTIADKVAGYLFYAALSVALVAFIAWMVISGATIALPIAVTVLIIACPHALGLAIPLVISRSTALAAQNGLLIRETSALEQTNKIKYVLMDKTGTLTEGNFKLNFYRTFNDNFSEDDILKIAGALEKTSSHPLAKGVLDAVAERKFNVQAADDVQQIPGFGLTGTINHQNYQLVSSNYFEKHHVNYDQATVNQLLLDKNNSISFLIKDQQVIGAIGEGDELKAGSKPMIDYLKQHQIQPIMLTGDNAAIAKSVAQNLGIEDYRAKLLPEDKQKLVSDYQKKGATMFIGDGVNDAPSLSAADVGVAIGAGTDVAIDSADIVLVRSDPQDVVDLFKLARKTAEKMKQNLWWGAGYNIVAIPLAAGILAFAGLLLSPMVGAILMSLSTVVVSINALTLHVG</sequence>
<feature type="transmembrane region" description="Helical" evidence="14">
    <location>
        <begin position="286"/>
        <end position="308"/>
    </location>
</feature>
<evidence type="ECO:0000256" key="6">
    <source>
        <dbReference type="ARBA" id="ARBA00022741"/>
    </source>
</evidence>
<feature type="transmembrane region" description="Helical" evidence="14">
    <location>
        <begin position="38"/>
        <end position="56"/>
    </location>
</feature>
<feature type="transmembrane region" description="Helical" evidence="14">
    <location>
        <begin position="102"/>
        <end position="123"/>
    </location>
</feature>
<keyword evidence="7" id="KW-0813">Transport</keyword>
<evidence type="ECO:0000256" key="8">
    <source>
        <dbReference type="ARBA" id="ARBA00022840"/>
    </source>
</evidence>
<dbReference type="PANTHER" id="PTHR43520">
    <property type="entry name" value="ATP7, ISOFORM B"/>
    <property type="match status" value="1"/>
</dbReference>
<comment type="caution">
    <text evidence="16">The sequence shown here is derived from an EMBL/GenBank/DDBJ whole genome shotgun (WGS) entry which is preliminary data.</text>
</comment>
<dbReference type="Gene3D" id="3.40.1110.10">
    <property type="entry name" value="Calcium-transporting ATPase, cytoplasmic domain N"/>
    <property type="match status" value="1"/>
</dbReference>
<comment type="similarity">
    <text evidence="2 14">Belongs to the cation transport ATPase (P-type) (TC 3.A.3) family. Type IB subfamily.</text>
</comment>
<evidence type="ECO:0000256" key="14">
    <source>
        <dbReference type="RuleBase" id="RU362081"/>
    </source>
</evidence>
<keyword evidence="7" id="KW-0187">Copper transport</keyword>
<keyword evidence="7" id="KW-0406">Ion transport</keyword>
<evidence type="ECO:0000313" key="17">
    <source>
        <dbReference type="Proteomes" id="UP001597156"/>
    </source>
</evidence>
<dbReference type="Proteomes" id="UP001597156">
    <property type="component" value="Unassembled WGS sequence"/>
</dbReference>
<proteinExistence type="inferred from homology"/>
<dbReference type="InterPro" id="IPR008250">
    <property type="entry name" value="ATPase_P-typ_transduc_dom_A_sf"/>
</dbReference>
<reference evidence="17" key="1">
    <citation type="journal article" date="2019" name="Int. J. Syst. Evol. Microbiol.">
        <title>The Global Catalogue of Microorganisms (GCM) 10K type strain sequencing project: providing services to taxonomists for standard genome sequencing and annotation.</title>
        <authorList>
            <consortium name="The Broad Institute Genomics Platform"/>
            <consortium name="The Broad Institute Genome Sequencing Center for Infectious Disease"/>
            <person name="Wu L."/>
            <person name="Ma J."/>
        </authorList>
    </citation>
    <scope>NUCLEOTIDE SEQUENCE [LARGE SCALE GENOMIC DNA]</scope>
    <source>
        <strain evidence="17">CCUG 71848</strain>
    </source>
</reference>
<dbReference type="Pfam" id="PF00122">
    <property type="entry name" value="E1-E2_ATPase"/>
    <property type="match status" value="1"/>
</dbReference>
<dbReference type="Gene3D" id="2.70.150.10">
    <property type="entry name" value="Calcium-transporting ATPase, cytoplasmic transduction domain A"/>
    <property type="match status" value="1"/>
</dbReference>
<dbReference type="Gene3D" id="3.40.50.1000">
    <property type="entry name" value="HAD superfamily/HAD-like"/>
    <property type="match status" value="1"/>
</dbReference>
<dbReference type="SFLD" id="SFLDS00003">
    <property type="entry name" value="Haloacid_Dehalogenase"/>
    <property type="match status" value="1"/>
</dbReference>
<dbReference type="InterPro" id="IPR018303">
    <property type="entry name" value="ATPase_P-typ_P_site"/>
</dbReference>
<evidence type="ECO:0000256" key="4">
    <source>
        <dbReference type="ARBA" id="ARBA00022692"/>
    </source>
</evidence>
<gene>
    <name evidence="16" type="ORF">ACFQ22_06130</name>
</gene>
<keyword evidence="8 14" id="KW-0067">ATP-binding</keyword>
<feature type="transmembrane region" description="Helical" evidence="14">
    <location>
        <begin position="135"/>
        <end position="152"/>
    </location>
</feature>
<comment type="catalytic activity">
    <reaction evidence="13">
        <text>Cu(+)(in) + ATP + H2O = Cu(+)(out) + ADP + phosphate + H(+)</text>
        <dbReference type="Rhea" id="RHEA:25792"/>
        <dbReference type="ChEBI" id="CHEBI:15377"/>
        <dbReference type="ChEBI" id="CHEBI:15378"/>
        <dbReference type="ChEBI" id="CHEBI:30616"/>
        <dbReference type="ChEBI" id="CHEBI:43474"/>
        <dbReference type="ChEBI" id="CHEBI:49552"/>
        <dbReference type="ChEBI" id="CHEBI:456216"/>
        <dbReference type="EC" id="7.2.2.8"/>
    </reaction>
</comment>